<comment type="caution">
    <text evidence="2">The sequence shown here is derived from an EMBL/GenBank/DDBJ whole genome shotgun (WGS) entry which is preliminary data.</text>
</comment>
<keyword evidence="1" id="KW-1133">Transmembrane helix</keyword>
<keyword evidence="1" id="KW-0812">Transmembrane</keyword>
<organism evidence="2">
    <name type="scientific">Sedimenticola thiotaurini</name>
    <dbReference type="NCBI Taxonomy" id="1543721"/>
    <lineage>
        <taxon>Bacteria</taxon>
        <taxon>Pseudomonadati</taxon>
        <taxon>Pseudomonadota</taxon>
        <taxon>Gammaproteobacteria</taxon>
        <taxon>Chromatiales</taxon>
        <taxon>Sedimenticolaceae</taxon>
        <taxon>Sedimenticola</taxon>
    </lineage>
</organism>
<evidence type="ECO:0000256" key="1">
    <source>
        <dbReference type="SAM" id="Phobius"/>
    </source>
</evidence>
<gene>
    <name evidence="2" type="ORF">ENI96_11135</name>
</gene>
<reference evidence="2" key="1">
    <citation type="journal article" date="2020" name="mSystems">
        <title>Genome- and Community-Level Interaction Insights into Carbon Utilization and Element Cycling Functions of Hydrothermarchaeota in Hydrothermal Sediment.</title>
        <authorList>
            <person name="Zhou Z."/>
            <person name="Liu Y."/>
            <person name="Xu W."/>
            <person name="Pan J."/>
            <person name="Luo Z.H."/>
            <person name="Li M."/>
        </authorList>
    </citation>
    <scope>NUCLEOTIDE SEQUENCE [LARGE SCALE GENOMIC DNA]</scope>
    <source>
        <strain evidence="2">HyVt-443</strain>
    </source>
</reference>
<protein>
    <submittedName>
        <fullName evidence="2">Uncharacterized protein</fullName>
    </submittedName>
</protein>
<keyword evidence="1" id="KW-0472">Membrane</keyword>
<evidence type="ECO:0000313" key="2">
    <source>
        <dbReference type="EMBL" id="HEB96969.1"/>
    </source>
</evidence>
<accession>A0A831RQQ0</accession>
<dbReference type="AlphaFoldDB" id="A0A831RQQ0"/>
<feature type="transmembrane region" description="Helical" evidence="1">
    <location>
        <begin position="16"/>
        <end position="41"/>
    </location>
</feature>
<proteinExistence type="predicted"/>
<name>A0A831RQQ0_9GAMM</name>
<dbReference type="Proteomes" id="UP000886251">
    <property type="component" value="Unassembled WGS sequence"/>
</dbReference>
<dbReference type="EMBL" id="DRKP01000132">
    <property type="protein sequence ID" value="HEB96969.1"/>
    <property type="molecule type" value="Genomic_DNA"/>
</dbReference>
<sequence>MGNSLWFITLLQEKPWLGFLIGLAFLAVMFGSKNLVVYFYARSQEKKRLAAGSSVPPEEPPHG</sequence>